<evidence type="ECO:0000256" key="4">
    <source>
        <dbReference type="ARBA" id="ARBA00023136"/>
    </source>
</evidence>
<organism evidence="6 7">
    <name type="scientific">Kineosporia corallincola</name>
    <dbReference type="NCBI Taxonomy" id="2835133"/>
    <lineage>
        <taxon>Bacteria</taxon>
        <taxon>Bacillati</taxon>
        <taxon>Actinomycetota</taxon>
        <taxon>Actinomycetes</taxon>
        <taxon>Kineosporiales</taxon>
        <taxon>Kineosporiaceae</taxon>
        <taxon>Kineosporia</taxon>
    </lineage>
</organism>
<dbReference type="Proteomes" id="UP001197247">
    <property type="component" value="Unassembled WGS sequence"/>
</dbReference>
<comment type="similarity">
    <text evidence="5">Belongs to the 4-toluene sulfonate uptake permease (TSUP) (TC 2.A.102) family.</text>
</comment>
<feature type="transmembrane region" description="Helical" evidence="5">
    <location>
        <begin position="189"/>
        <end position="210"/>
    </location>
</feature>
<proteinExistence type="inferred from homology"/>
<dbReference type="EMBL" id="JAHBAY010000003">
    <property type="protein sequence ID" value="MBT0769108.1"/>
    <property type="molecule type" value="Genomic_DNA"/>
</dbReference>
<evidence type="ECO:0000256" key="2">
    <source>
        <dbReference type="ARBA" id="ARBA00022692"/>
    </source>
</evidence>
<comment type="subcellular location">
    <subcellularLocation>
        <location evidence="5">Cell membrane</location>
        <topology evidence="5">Multi-pass membrane protein</topology>
    </subcellularLocation>
    <subcellularLocation>
        <location evidence="1">Membrane</location>
        <topology evidence="1">Multi-pass membrane protein</topology>
    </subcellularLocation>
</comment>
<feature type="transmembrane region" description="Helical" evidence="5">
    <location>
        <begin position="163"/>
        <end position="182"/>
    </location>
</feature>
<evidence type="ECO:0000256" key="1">
    <source>
        <dbReference type="ARBA" id="ARBA00004141"/>
    </source>
</evidence>
<reference evidence="6 7" key="1">
    <citation type="submission" date="2021-05" db="EMBL/GenBank/DDBJ databases">
        <title>Kineosporia and Streptomyces sp. nov. two new marine actinobacteria isolated from Coral.</title>
        <authorList>
            <person name="Buangrab K."/>
            <person name="Sutthacheep M."/>
            <person name="Yeemin T."/>
            <person name="Harunari E."/>
            <person name="Igarashi Y."/>
            <person name="Kanchanasin P."/>
            <person name="Tanasupawat S."/>
            <person name="Phongsopitanun W."/>
        </authorList>
    </citation>
    <scope>NUCLEOTIDE SEQUENCE [LARGE SCALE GENOMIC DNA]</scope>
    <source>
        <strain evidence="6 7">J2-2</strain>
    </source>
</reference>
<feature type="transmembrane region" description="Helical" evidence="5">
    <location>
        <begin position="124"/>
        <end position="143"/>
    </location>
</feature>
<dbReference type="Pfam" id="PF01925">
    <property type="entry name" value="TauE"/>
    <property type="match status" value="1"/>
</dbReference>
<feature type="transmembrane region" description="Helical" evidence="5">
    <location>
        <begin position="71"/>
        <end position="88"/>
    </location>
</feature>
<dbReference type="InterPro" id="IPR002781">
    <property type="entry name" value="TM_pro_TauE-like"/>
</dbReference>
<evidence type="ECO:0000256" key="3">
    <source>
        <dbReference type="ARBA" id="ARBA00022989"/>
    </source>
</evidence>
<accession>A0ABS5TG99</accession>
<dbReference type="RefSeq" id="WP_214155396.1">
    <property type="nucleotide sequence ID" value="NZ_JAHBAY010000003.1"/>
</dbReference>
<protein>
    <recommendedName>
        <fullName evidence="5">Probable membrane transporter protein</fullName>
    </recommendedName>
</protein>
<gene>
    <name evidence="6" type="ORF">KIH74_09270</name>
</gene>
<feature type="transmembrane region" description="Helical" evidence="5">
    <location>
        <begin position="42"/>
        <end position="59"/>
    </location>
</feature>
<evidence type="ECO:0000313" key="7">
    <source>
        <dbReference type="Proteomes" id="UP001197247"/>
    </source>
</evidence>
<keyword evidence="2 5" id="KW-0812">Transmembrane</keyword>
<comment type="caution">
    <text evidence="6">The sequence shown here is derived from an EMBL/GenBank/DDBJ whole genome shotgun (WGS) entry which is preliminary data.</text>
</comment>
<keyword evidence="3 5" id="KW-1133">Transmembrane helix</keyword>
<keyword evidence="7" id="KW-1185">Reference proteome</keyword>
<feature type="transmembrane region" description="Helical" evidence="5">
    <location>
        <begin position="94"/>
        <end position="112"/>
    </location>
</feature>
<keyword evidence="4 5" id="KW-0472">Membrane</keyword>
<evidence type="ECO:0000256" key="5">
    <source>
        <dbReference type="RuleBase" id="RU363041"/>
    </source>
</evidence>
<feature type="transmembrane region" description="Helical" evidence="5">
    <location>
        <begin position="216"/>
        <end position="235"/>
    </location>
</feature>
<name>A0ABS5TG99_9ACTN</name>
<evidence type="ECO:0000313" key="6">
    <source>
        <dbReference type="EMBL" id="MBT0769108.1"/>
    </source>
</evidence>
<sequence length="236" mass="23774">MSSGILVALVVAVGATCQVLSGVGFALVVSPLLMLAVGHTTGLHTTLILSCVLNLAVILRMPREVAPADALRLLVPAALVIPPMIALSGQLRGAPLNIVAGVAVLAATAASAAGRTLPFFRHRLGPVLAGGISGALNVLTGASGPPVALYAMARRWPPARTTATLQLFSLPLNLLTLVAVGLPSASQWAGMSWAAAGLVLGLAVSLPFVHLVPHGVVRWVTLGIATIGGITLLATA</sequence>
<keyword evidence="5" id="KW-1003">Cell membrane</keyword>